<accession>A0ABS9E0M5</accession>
<comment type="caution">
    <text evidence="1">The sequence shown here is derived from an EMBL/GenBank/DDBJ whole genome shotgun (WGS) entry which is preliminary data.</text>
</comment>
<gene>
    <name evidence="1" type="ORF">L2A60_10985</name>
</gene>
<dbReference type="Proteomes" id="UP001521209">
    <property type="component" value="Unassembled WGS sequence"/>
</dbReference>
<evidence type="ECO:0008006" key="3">
    <source>
        <dbReference type="Google" id="ProtNLM"/>
    </source>
</evidence>
<reference evidence="1 2" key="1">
    <citation type="submission" date="2022-01" db="EMBL/GenBank/DDBJ databases">
        <authorList>
            <person name="Won M."/>
            <person name="Kim S.-J."/>
            <person name="Kwon S.-W."/>
        </authorList>
    </citation>
    <scope>NUCLEOTIDE SEQUENCE [LARGE SCALE GENOMIC DNA]</scope>
    <source>
        <strain evidence="1 2">KCTC 23505</strain>
    </source>
</reference>
<dbReference type="RefSeq" id="WP_235704431.1">
    <property type="nucleotide sequence ID" value="NZ_JAKGBZ010000019.1"/>
</dbReference>
<proteinExistence type="predicted"/>
<protein>
    <recommendedName>
        <fullName evidence="3">CD-NTase-associated protein 12/Pycsar effector protein TIR domain-containing protein</fullName>
    </recommendedName>
</protein>
<evidence type="ECO:0000313" key="2">
    <source>
        <dbReference type="Proteomes" id="UP001521209"/>
    </source>
</evidence>
<evidence type="ECO:0000313" key="1">
    <source>
        <dbReference type="EMBL" id="MCF3947202.1"/>
    </source>
</evidence>
<name>A0ABS9E0M5_9PROT</name>
<sequence>MPHHIFFSWQSDTANRMGRSFIEACLGRAIGELQADADVDPADREMAVDRDTLDVPGMPPIMETIFGKIDRAAVFLSDLTYVAERAGGTRTPNPNVCIEHGYALKALSWRRVIAVMNTAMGHPDQHDLPFDVRHTRRPISFDLPEGTDAATRKAAADGLVRQLKAALKAVFGDVEARSAMAGAAPAEPHPHDVDLLGRVHRQLPQGLRQFLHQHSFGTPYRLATLDPIHEMNQDWVGAAFEFNDPAVQAAFAEVRHVARQFGELVLERIYATRRNIEIGSPKTDEDLEKGVQPRTLKAIKAMDELATELSAAIDNFDRTARERIRVASGAHAAAAEDHRAAEQVRKDAAETALNELAMDAHRGGLPEIVTRPRVALRLAPLAAGDGKRLDPGRVAELQRRFPPNTEDRVAIDSDGRQWWSCRIPRRAEANRNPETDWRMRLVRPGYLEYEAKIGARIDDDPQILVDGRRLEAVIIRNLERMGGIAADLDLAGPALIAVSFDGMEDVELTRARPGGRRIRRPDIYLPIAQVEDLTAPLADVLREQLDILWQTAGWPDGSPSYGTGEWAGYRDDRNYSL</sequence>
<dbReference type="EMBL" id="JAKGBZ010000019">
    <property type="protein sequence ID" value="MCF3947202.1"/>
    <property type="molecule type" value="Genomic_DNA"/>
</dbReference>
<organism evidence="1 2">
    <name type="scientific">Acidiphilium iwatense</name>
    <dbReference type="NCBI Taxonomy" id="768198"/>
    <lineage>
        <taxon>Bacteria</taxon>
        <taxon>Pseudomonadati</taxon>
        <taxon>Pseudomonadota</taxon>
        <taxon>Alphaproteobacteria</taxon>
        <taxon>Acetobacterales</taxon>
        <taxon>Acidocellaceae</taxon>
        <taxon>Acidiphilium</taxon>
    </lineage>
</organism>
<keyword evidence="2" id="KW-1185">Reference proteome</keyword>